<feature type="transmembrane region" description="Helical" evidence="1">
    <location>
        <begin position="49"/>
        <end position="72"/>
    </location>
</feature>
<dbReference type="STRING" id="62928.azo2385"/>
<dbReference type="HOGENOM" id="CLU_126052_0_0_4"/>
<feature type="transmembrane region" description="Helical" evidence="1">
    <location>
        <begin position="7"/>
        <end position="29"/>
    </location>
</feature>
<dbReference type="KEGG" id="azo:azo2385"/>
<dbReference type="EMBL" id="AM406670">
    <property type="protein sequence ID" value="CAL95002.1"/>
    <property type="molecule type" value="Genomic_DNA"/>
</dbReference>
<keyword evidence="1" id="KW-0472">Membrane</keyword>
<proteinExistence type="predicted"/>
<name>A1K847_AZOSB</name>
<keyword evidence="1" id="KW-1133">Transmembrane helix</keyword>
<keyword evidence="1" id="KW-0812">Transmembrane</keyword>
<keyword evidence="3" id="KW-1185">Reference proteome</keyword>
<evidence type="ECO:0000256" key="1">
    <source>
        <dbReference type="SAM" id="Phobius"/>
    </source>
</evidence>
<dbReference type="Proteomes" id="UP000002588">
    <property type="component" value="Chromosome"/>
</dbReference>
<dbReference type="RefSeq" id="WP_011766116.1">
    <property type="nucleotide sequence ID" value="NC_008702.1"/>
</dbReference>
<evidence type="ECO:0000313" key="2">
    <source>
        <dbReference type="EMBL" id="CAL95002.1"/>
    </source>
</evidence>
<dbReference type="AlphaFoldDB" id="A1K847"/>
<dbReference type="eggNOG" id="ENOG50337V6">
    <property type="taxonomic scope" value="Bacteria"/>
</dbReference>
<feature type="transmembrane region" description="Helical" evidence="1">
    <location>
        <begin position="112"/>
        <end position="133"/>
    </location>
</feature>
<protein>
    <submittedName>
        <fullName evidence="2">Hypothetical membrane protein</fullName>
    </submittedName>
</protein>
<evidence type="ECO:0000313" key="3">
    <source>
        <dbReference type="Proteomes" id="UP000002588"/>
    </source>
</evidence>
<gene>
    <name evidence="2" type="ordered locus">azo2385</name>
</gene>
<organism evidence="2 3">
    <name type="scientific">Azoarcus sp. (strain BH72)</name>
    <dbReference type="NCBI Taxonomy" id="418699"/>
    <lineage>
        <taxon>Bacteria</taxon>
        <taxon>Pseudomonadati</taxon>
        <taxon>Pseudomonadota</taxon>
        <taxon>Betaproteobacteria</taxon>
        <taxon>Rhodocyclales</taxon>
        <taxon>Zoogloeaceae</taxon>
        <taxon>Azoarcus</taxon>
    </lineage>
</organism>
<feature type="transmembrane region" description="Helical" evidence="1">
    <location>
        <begin position="84"/>
        <end position="106"/>
    </location>
</feature>
<reference evidence="2 3" key="1">
    <citation type="journal article" date="2006" name="Nat. Biotechnol.">
        <title>Complete genome of the mutualistic, N2-fixing grass endophyte Azoarcus sp. strain BH72.</title>
        <authorList>
            <person name="Krause A."/>
            <person name="Ramakumar A."/>
            <person name="Bartels D."/>
            <person name="Battistoni F."/>
            <person name="Bekel T."/>
            <person name="Boch J."/>
            <person name="Boehm M."/>
            <person name="Friedrich F."/>
            <person name="Hurek T."/>
            <person name="Krause L."/>
            <person name="Linke B."/>
            <person name="McHardy A.C."/>
            <person name="Sarkar A."/>
            <person name="Schneiker S."/>
            <person name="Syed A.A."/>
            <person name="Thauer R."/>
            <person name="Vorhoelter F.-J."/>
            <person name="Weidner S."/>
            <person name="Puehler A."/>
            <person name="Reinhold-Hurek B."/>
            <person name="Kaiser O."/>
            <person name="Goesmann A."/>
        </authorList>
    </citation>
    <scope>NUCLEOTIDE SEQUENCE [LARGE SCALE GENOMIC DNA]</scope>
    <source>
        <strain evidence="2 3">BH72</strain>
    </source>
</reference>
<accession>A1K847</accession>
<sequence length="157" mass="16331">MKGYPSWFLPVLIVIVLAVAASGLLLVPTTLQLRAEIDPGWRLAAATRIGVGASHTAAAFLISSVAGALAPIHVRAGWRRRRHLASGALLLALLALLATSAVGVFYLADEQLANLCAYAHIGLSAAFLLLITWHGLTGWATRRHASCSAGPIAAGHG</sequence>